<evidence type="ECO:0000256" key="2">
    <source>
        <dbReference type="ARBA" id="ARBA00005128"/>
    </source>
</evidence>
<accession>A0A7H0JX76</accession>
<comment type="similarity">
    <text evidence="3 7">Belongs to the FPP/GGPP synthase family.</text>
</comment>
<sequence>MRRLTRVLGGYISGTDVRSSVAGHELGIGDLDAVPGIVEKHLAQFFDERGPAISAIGEPVAEAVAHLRAFVLGGGKRVRPRYGWAGFVGAGGLATSEDPDAVLRAMSSLELIQACALVHDDIIDASDTRRGNPTVHRSVEAQHRKQDMLGDATAYGINTAILLGDLALAWAEDMWRYSGVSLEALTRAAEPWVGMRTEVIGGQLLDISLEGRGSESVDLADRVNRFKTAAYTIERPLHLGAAVAGADDATISAFRGYGRDIGIAFQLRDDLLGVFGDPAITGKPAGDDLREGKRTVLFATALELLDRDAAAELRAGVGTATEPEEIARLAALIRGSGAEDAVEARISSLTASGLAHLDHAGISDEAKHALTVMARKATDRRM</sequence>
<dbReference type="GO" id="GO:0004659">
    <property type="term" value="F:prenyltransferase activity"/>
    <property type="evidence" value="ECO:0007669"/>
    <property type="project" value="InterPro"/>
</dbReference>
<dbReference type="InterPro" id="IPR000092">
    <property type="entry name" value="Polyprenyl_synt"/>
</dbReference>
<keyword evidence="11" id="KW-1185">Reference proteome</keyword>
<dbReference type="GO" id="GO:0008299">
    <property type="term" value="P:isoprenoid biosynthetic process"/>
    <property type="evidence" value="ECO:0007669"/>
    <property type="project" value="InterPro"/>
</dbReference>
<evidence type="ECO:0000256" key="7">
    <source>
        <dbReference type="RuleBase" id="RU004466"/>
    </source>
</evidence>
<evidence type="ECO:0000256" key="3">
    <source>
        <dbReference type="ARBA" id="ARBA00006706"/>
    </source>
</evidence>
<evidence type="ECO:0000256" key="1">
    <source>
        <dbReference type="ARBA" id="ARBA00001946"/>
    </source>
</evidence>
<evidence type="ECO:0000256" key="4">
    <source>
        <dbReference type="ARBA" id="ARBA00022679"/>
    </source>
</evidence>
<evidence type="ECO:0000313" key="10">
    <source>
        <dbReference type="Proteomes" id="UP000516235"/>
    </source>
</evidence>
<evidence type="ECO:0000313" key="9">
    <source>
        <dbReference type="EMBL" id="QNP89642.1"/>
    </source>
</evidence>
<dbReference type="SUPFAM" id="SSF48576">
    <property type="entry name" value="Terpenoid synthases"/>
    <property type="match status" value="1"/>
</dbReference>
<dbReference type="InterPro" id="IPR033749">
    <property type="entry name" value="Polyprenyl_synt_CS"/>
</dbReference>
<keyword evidence="6" id="KW-0460">Magnesium</keyword>
<name>A0A7H0JX76_9CORY</name>
<dbReference type="PANTHER" id="PTHR12001:SF85">
    <property type="entry name" value="SHORT CHAIN ISOPRENYL DIPHOSPHATE SYNTHASE"/>
    <property type="match status" value="1"/>
</dbReference>
<dbReference type="PROSITE" id="PS00444">
    <property type="entry name" value="POLYPRENYL_SYNTHASE_2"/>
    <property type="match status" value="1"/>
</dbReference>
<dbReference type="SFLD" id="SFLDG01017">
    <property type="entry name" value="Polyprenyl_Transferase_Like"/>
    <property type="match status" value="1"/>
</dbReference>
<dbReference type="PANTHER" id="PTHR12001">
    <property type="entry name" value="GERANYLGERANYL PYROPHOSPHATE SYNTHASE"/>
    <property type="match status" value="1"/>
</dbReference>
<dbReference type="EMBL" id="JACMYE010000001">
    <property type="protein sequence ID" value="MBC3177931.1"/>
    <property type="molecule type" value="Genomic_DNA"/>
</dbReference>
<organism evidence="9 10">
    <name type="scientific">Corynebacterium lujinxingii</name>
    <dbReference type="NCBI Taxonomy" id="2763010"/>
    <lineage>
        <taxon>Bacteria</taxon>
        <taxon>Bacillati</taxon>
        <taxon>Actinomycetota</taxon>
        <taxon>Actinomycetes</taxon>
        <taxon>Mycobacteriales</taxon>
        <taxon>Corynebacteriaceae</taxon>
        <taxon>Corynebacterium</taxon>
    </lineage>
</organism>
<keyword evidence="4 7" id="KW-0808">Transferase</keyword>
<dbReference type="Proteomes" id="UP000516235">
    <property type="component" value="Chromosome"/>
</dbReference>
<evidence type="ECO:0000313" key="11">
    <source>
        <dbReference type="Proteomes" id="UP000642876"/>
    </source>
</evidence>
<reference evidence="10 11" key="1">
    <citation type="submission" date="2020-08" db="EMBL/GenBank/DDBJ databases">
        <title>novel species in genus Corynebacterium.</title>
        <authorList>
            <person name="Zhang G."/>
        </authorList>
    </citation>
    <scope>NUCLEOTIDE SEQUENCE [LARGE SCALE GENOMIC DNA]</scope>
    <source>
        <strain evidence="10 11">zg-917</strain>
        <strain evidence="9">Zg-917</strain>
    </source>
</reference>
<dbReference type="Pfam" id="PF00348">
    <property type="entry name" value="polyprenyl_synt"/>
    <property type="match status" value="1"/>
</dbReference>
<dbReference type="Proteomes" id="UP000642876">
    <property type="component" value="Unassembled WGS sequence"/>
</dbReference>
<gene>
    <name evidence="8" type="ORF">H7348_01185</name>
    <name evidence="9" type="ORF">IAU68_08015</name>
</gene>
<protein>
    <submittedName>
        <fullName evidence="9">Polyprenyl synthetase family protein</fullName>
    </submittedName>
</protein>
<comment type="cofactor">
    <cofactor evidence="1">
        <name>Mg(2+)</name>
        <dbReference type="ChEBI" id="CHEBI:18420"/>
    </cofactor>
</comment>
<dbReference type="PROSITE" id="PS00723">
    <property type="entry name" value="POLYPRENYL_SYNTHASE_1"/>
    <property type="match status" value="1"/>
</dbReference>
<dbReference type="InterPro" id="IPR008949">
    <property type="entry name" value="Isoprenoid_synthase_dom_sf"/>
</dbReference>
<dbReference type="EMBL" id="CP061032">
    <property type="protein sequence ID" value="QNP89642.1"/>
    <property type="molecule type" value="Genomic_DNA"/>
</dbReference>
<evidence type="ECO:0000256" key="6">
    <source>
        <dbReference type="ARBA" id="ARBA00022842"/>
    </source>
</evidence>
<evidence type="ECO:0000313" key="8">
    <source>
        <dbReference type="EMBL" id="MBC3177931.1"/>
    </source>
</evidence>
<dbReference type="GO" id="GO:0046872">
    <property type="term" value="F:metal ion binding"/>
    <property type="evidence" value="ECO:0007669"/>
    <property type="project" value="UniProtKB-KW"/>
</dbReference>
<keyword evidence="5" id="KW-0479">Metal-binding</keyword>
<dbReference type="Gene3D" id="1.10.600.10">
    <property type="entry name" value="Farnesyl Diphosphate Synthase"/>
    <property type="match status" value="1"/>
</dbReference>
<dbReference type="CDD" id="cd00685">
    <property type="entry name" value="Trans_IPPS_HT"/>
    <property type="match status" value="1"/>
</dbReference>
<proteinExistence type="inferred from homology"/>
<evidence type="ECO:0000256" key="5">
    <source>
        <dbReference type="ARBA" id="ARBA00022723"/>
    </source>
</evidence>
<dbReference type="SFLD" id="SFLDS00005">
    <property type="entry name" value="Isoprenoid_Synthase_Type_I"/>
    <property type="match status" value="1"/>
</dbReference>
<comment type="pathway">
    <text evidence="2">Isoprenoid biosynthesis.</text>
</comment>
<dbReference type="KEGG" id="cluj:IAU68_08015"/>
<dbReference type="AlphaFoldDB" id="A0A7H0JX76"/>